<evidence type="ECO:0000313" key="3">
    <source>
        <dbReference type="Proteomes" id="UP000774617"/>
    </source>
</evidence>
<name>A0ABQ8GF07_9PEZI</name>
<organism evidence="2 3">
    <name type="scientific">Macrophomina phaseolina</name>
    <dbReference type="NCBI Taxonomy" id="35725"/>
    <lineage>
        <taxon>Eukaryota</taxon>
        <taxon>Fungi</taxon>
        <taxon>Dikarya</taxon>
        <taxon>Ascomycota</taxon>
        <taxon>Pezizomycotina</taxon>
        <taxon>Dothideomycetes</taxon>
        <taxon>Dothideomycetes incertae sedis</taxon>
        <taxon>Botryosphaeriales</taxon>
        <taxon>Botryosphaeriaceae</taxon>
        <taxon>Macrophomina</taxon>
    </lineage>
</organism>
<dbReference type="Proteomes" id="UP000774617">
    <property type="component" value="Unassembled WGS sequence"/>
</dbReference>
<protein>
    <submittedName>
        <fullName evidence="2">Uncharacterized protein</fullName>
    </submittedName>
</protein>
<accession>A0ABQ8GF07</accession>
<sequence length="160" mass="18111">MFNIFFLLLISLTWWLTPYNWTIAIPQMLCAAFLTTLLHHPLVMKDCRKLASMENPKTRVVASDNNFVTFRVAISSSMEAIRAVPEVVCVLHGSLRPWLAWGLMYVATGSNMVLALHWDLVVKNKTVAGGAVRGSPCKMSPYNTKLTKFHAPKIIRWHRA</sequence>
<keyword evidence="1" id="KW-0732">Signal</keyword>
<keyword evidence="3" id="KW-1185">Reference proteome</keyword>
<reference evidence="2 3" key="1">
    <citation type="journal article" date="2021" name="Nat. Commun.">
        <title>Genetic determinants of endophytism in the Arabidopsis root mycobiome.</title>
        <authorList>
            <person name="Mesny F."/>
            <person name="Miyauchi S."/>
            <person name="Thiergart T."/>
            <person name="Pickel B."/>
            <person name="Atanasova L."/>
            <person name="Karlsson M."/>
            <person name="Huettel B."/>
            <person name="Barry K.W."/>
            <person name="Haridas S."/>
            <person name="Chen C."/>
            <person name="Bauer D."/>
            <person name="Andreopoulos W."/>
            <person name="Pangilinan J."/>
            <person name="LaButti K."/>
            <person name="Riley R."/>
            <person name="Lipzen A."/>
            <person name="Clum A."/>
            <person name="Drula E."/>
            <person name="Henrissat B."/>
            <person name="Kohler A."/>
            <person name="Grigoriev I.V."/>
            <person name="Martin F.M."/>
            <person name="Hacquard S."/>
        </authorList>
    </citation>
    <scope>NUCLEOTIDE SEQUENCE [LARGE SCALE GENOMIC DNA]</scope>
    <source>
        <strain evidence="2 3">MPI-SDFR-AT-0080</strain>
    </source>
</reference>
<feature type="chain" id="PRO_5045749707" evidence="1">
    <location>
        <begin position="16"/>
        <end position="160"/>
    </location>
</feature>
<evidence type="ECO:0000313" key="2">
    <source>
        <dbReference type="EMBL" id="KAH7051302.1"/>
    </source>
</evidence>
<evidence type="ECO:0000256" key="1">
    <source>
        <dbReference type="SAM" id="SignalP"/>
    </source>
</evidence>
<feature type="signal peptide" evidence="1">
    <location>
        <begin position="1"/>
        <end position="15"/>
    </location>
</feature>
<comment type="caution">
    <text evidence="2">The sequence shown here is derived from an EMBL/GenBank/DDBJ whole genome shotgun (WGS) entry which is preliminary data.</text>
</comment>
<dbReference type="EMBL" id="JAGTJR010000012">
    <property type="protein sequence ID" value="KAH7051302.1"/>
    <property type="molecule type" value="Genomic_DNA"/>
</dbReference>
<proteinExistence type="predicted"/>
<gene>
    <name evidence="2" type="ORF">B0J12DRAFT_83100</name>
</gene>